<dbReference type="GO" id="GO:0043682">
    <property type="term" value="F:P-type divalent copper transporter activity"/>
    <property type="evidence" value="ECO:0007669"/>
    <property type="project" value="TreeGrafter"/>
</dbReference>
<keyword evidence="6" id="KW-0472">Membrane</keyword>
<dbReference type="AlphaFoldDB" id="A0A366ESD9"/>
<evidence type="ECO:0000256" key="2">
    <source>
        <dbReference type="ARBA" id="ARBA00022796"/>
    </source>
</evidence>
<accession>A0A366ESD9</accession>
<dbReference type="PANTHER" id="PTHR43520:SF8">
    <property type="entry name" value="P-TYPE CU(+) TRANSPORTER"/>
    <property type="match status" value="1"/>
</dbReference>
<evidence type="ECO:0000256" key="1">
    <source>
        <dbReference type="ARBA" id="ARBA00012517"/>
    </source>
</evidence>
<reference evidence="7 8" key="1">
    <citation type="submission" date="2018-06" db="EMBL/GenBank/DDBJ databases">
        <title>Freshwater and sediment microbial communities from various areas in North America, analyzing microbe dynamics in response to fracking.</title>
        <authorList>
            <person name="Lamendella R."/>
        </authorList>
    </citation>
    <scope>NUCLEOTIDE SEQUENCE [LARGE SCALE GENOMIC DNA]</scope>
    <source>
        <strain evidence="7 8">97B</strain>
    </source>
</reference>
<dbReference type="InterPro" id="IPR036412">
    <property type="entry name" value="HAD-like_sf"/>
</dbReference>
<keyword evidence="2" id="KW-0406">Ion transport</keyword>
<gene>
    <name evidence="7" type="ORF">DET59_10449</name>
</gene>
<keyword evidence="6" id="KW-0812">Transmembrane</keyword>
<keyword evidence="2" id="KW-0187">Copper transport</keyword>
<dbReference type="PANTHER" id="PTHR43520">
    <property type="entry name" value="ATP7, ISOFORM B"/>
    <property type="match status" value="1"/>
</dbReference>
<evidence type="ECO:0000256" key="5">
    <source>
        <dbReference type="ARBA" id="ARBA00049289"/>
    </source>
</evidence>
<evidence type="ECO:0000256" key="4">
    <source>
        <dbReference type="ARBA" id="ARBA00023008"/>
    </source>
</evidence>
<comment type="caution">
    <text evidence="7">The sequence shown here is derived from an EMBL/GenBank/DDBJ whole genome shotgun (WGS) entry which is preliminary data.</text>
</comment>
<keyword evidence="6" id="KW-1133">Transmembrane helix</keyword>
<dbReference type="SUPFAM" id="SSF56784">
    <property type="entry name" value="HAD-like"/>
    <property type="match status" value="1"/>
</dbReference>
<feature type="transmembrane region" description="Helical" evidence="6">
    <location>
        <begin position="114"/>
        <end position="133"/>
    </location>
</feature>
<dbReference type="Pfam" id="PF00702">
    <property type="entry name" value="Hydrolase"/>
    <property type="match status" value="1"/>
</dbReference>
<keyword evidence="4" id="KW-0186">Copper</keyword>
<evidence type="ECO:0000313" key="8">
    <source>
        <dbReference type="Proteomes" id="UP000252118"/>
    </source>
</evidence>
<proteinExistence type="predicted"/>
<comment type="catalytic activity">
    <reaction evidence="5">
        <text>Cu(+)(in) + ATP + H2O = Cu(+)(out) + ADP + phosphate + H(+)</text>
        <dbReference type="Rhea" id="RHEA:25792"/>
        <dbReference type="ChEBI" id="CHEBI:15377"/>
        <dbReference type="ChEBI" id="CHEBI:15378"/>
        <dbReference type="ChEBI" id="CHEBI:30616"/>
        <dbReference type="ChEBI" id="CHEBI:43474"/>
        <dbReference type="ChEBI" id="CHEBI:49552"/>
        <dbReference type="ChEBI" id="CHEBI:456216"/>
        <dbReference type="EC" id="7.2.2.8"/>
    </reaction>
</comment>
<dbReference type="GO" id="GO:0140581">
    <property type="term" value="F:P-type monovalent copper transporter activity"/>
    <property type="evidence" value="ECO:0007669"/>
    <property type="project" value="UniProtKB-EC"/>
</dbReference>
<dbReference type="GO" id="GO:0016020">
    <property type="term" value="C:membrane"/>
    <property type="evidence" value="ECO:0007669"/>
    <property type="project" value="InterPro"/>
</dbReference>
<dbReference type="GO" id="GO:0005507">
    <property type="term" value="F:copper ion binding"/>
    <property type="evidence" value="ECO:0007669"/>
    <property type="project" value="TreeGrafter"/>
</dbReference>
<organism evidence="7 8">
    <name type="scientific">Rossellomorea aquimaris</name>
    <dbReference type="NCBI Taxonomy" id="189382"/>
    <lineage>
        <taxon>Bacteria</taxon>
        <taxon>Bacillati</taxon>
        <taxon>Bacillota</taxon>
        <taxon>Bacilli</taxon>
        <taxon>Bacillales</taxon>
        <taxon>Bacillaceae</taxon>
        <taxon>Rossellomorea</taxon>
    </lineage>
</organism>
<sequence>MGIEVLMITGDNQRTAEAIGKQVGVNRILAEVLPQDKSAEVEKLMQEGKIVAMVGDGINDAPALAIADIGIAIGTGTDVAIEAADVTLMRGDLMGIVDTIRLSKTTMRKIRQNLFWAFAYNTILIPVAAVGLLNPVLAGAAMAFSSVSVVGNTLFLRRWKPSRAV</sequence>
<keyword evidence="2" id="KW-0813">Transport</keyword>
<dbReference type="InterPro" id="IPR023214">
    <property type="entry name" value="HAD_sf"/>
</dbReference>
<keyword evidence="3" id="KW-1278">Translocase</keyword>
<dbReference type="InterPro" id="IPR001757">
    <property type="entry name" value="P_typ_ATPase"/>
</dbReference>
<feature type="transmembrane region" description="Helical" evidence="6">
    <location>
        <begin position="139"/>
        <end position="156"/>
    </location>
</feature>
<dbReference type="GO" id="GO:0005524">
    <property type="term" value="F:ATP binding"/>
    <property type="evidence" value="ECO:0007669"/>
    <property type="project" value="InterPro"/>
</dbReference>
<dbReference type="EC" id="7.2.2.8" evidence="1"/>
<dbReference type="EMBL" id="QNRJ01000004">
    <property type="protein sequence ID" value="RBP05332.1"/>
    <property type="molecule type" value="Genomic_DNA"/>
</dbReference>
<evidence type="ECO:0000256" key="3">
    <source>
        <dbReference type="ARBA" id="ARBA00022967"/>
    </source>
</evidence>
<name>A0A366ESD9_9BACI</name>
<dbReference type="GO" id="GO:0055070">
    <property type="term" value="P:copper ion homeostasis"/>
    <property type="evidence" value="ECO:0007669"/>
    <property type="project" value="TreeGrafter"/>
</dbReference>
<dbReference type="Gene3D" id="3.40.50.1000">
    <property type="entry name" value="HAD superfamily/HAD-like"/>
    <property type="match status" value="1"/>
</dbReference>
<evidence type="ECO:0000313" key="7">
    <source>
        <dbReference type="EMBL" id="RBP05332.1"/>
    </source>
</evidence>
<protein>
    <recommendedName>
        <fullName evidence="1">P-type Cu(+) transporter</fullName>
        <ecNumber evidence="1">7.2.2.8</ecNumber>
    </recommendedName>
</protein>
<dbReference type="NCBIfam" id="TIGR01494">
    <property type="entry name" value="ATPase_P-type"/>
    <property type="match status" value="1"/>
</dbReference>
<dbReference type="PRINTS" id="PR00120">
    <property type="entry name" value="HATPASE"/>
</dbReference>
<evidence type="ECO:0000256" key="6">
    <source>
        <dbReference type="SAM" id="Phobius"/>
    </source>
</evidence>
<dbReference type="Proteomes" id="UP000252118">
    <property type="component" value="Unassembled WGS sequence"/>
</dbReference>
<dbReference type="PRINTS" id="PR00119">
    <property type="entry name" value="CATATPASE"/>
</dbReference>
<dbReference type="GO" id="GO:0016887">
    <property type="term" value="F:ATP hydrolysis activity"/>
    <property type="evidence" value="ECO:0007669"/>
    <property type="project" value="InterPro"/>
</dbReference>